<comment type="caution">
    <text evidence="1">The sequence shown here is derived from an EMBL/GenBank/DDBJ whole genome shotgun (WGS) entry which is preliminary data.</text>
</comment>
<reference evidence="2" key="1">
    <citation type="journal article" date="2022" name="Mol. Ecol. Resour.">
        <title>The genomes of chicory, endive, great burdock and yacon provide insights into Asteraceae palaeo-polyploidization history and plant inulin production.</title>
        <authorList>
            <person name="Fan W."/>
            <person name="Wang S."/>
            <person name="Wang H."/>
            <person name="Wang A."/>
            <person name="Jiang F."/>
            <person name="Liu H."/>
            <person name="Zhao H."/>
            <person name="Xu D."/>
            <person name="Zhang Y."/>
        </authorList>
    </citation>
    <scope>NUCLEOTIDE SEQUENCE [LARGE SCALE GENOMIC DNA]</scope>
    <source>
        <strain evidence="2">cv. Niubang</strain>
    </source>
</reference>
<sequence>MGSCFSKNNNTATLTTTSQQSELKSNPPQPQNPNNEQQVVKKEIFVIKHRISHEIDRLPDENDPNLLNPSAVAGNGGGARVRTASCSKEEVDAILIQCGRLSRSNSAGAQNPRRRRRYSGSKRSFDFDLNLGLKNDDNDDNDNDDVDGDDEGLNHHRRRRNRQQSSRVSSPSSRRSSRERDFRQQRCNSGRRISISPSRRSESPFSNSNCGAGAMAGGSNTRPMKMVPVPATDKSNNAGGEEAVGGGVKRIHVKRNVAVVSRTAASPPHSRSPARTNLRIFSDDQGQERSRQQEIDMRVADRYRSPCKRKSLAEIDNNAARSVQPKMVDEAKMVAMVENLKLQQNITRTRISRLSQDLDTNDELMFEPSPPSYASLLLEDIHNFHQKNTNSAATAPPPFSLPACVSKACSIMEAVADLNSNTTTTTGSSLFSEERWRNPTPIERYINKDRFIESETVVNGGLMEPSLHSYVTARRGGCAATEEQESSDSSSFTGSQRLSRRSPSVESNSADPTTRKCKMNPLGDFQSKLLDYPRKGIGRGRKSAYSTPEITTVAST</sequence>
<reference evidence="1 2" key="2">
    <citation type="journal article" date="2022" name="Mol. Ecol. Resour.">
        <title>The genomes of chicory, endive, great burdock and yacon provide insights into Asteraceae paleo-polyploidization history and plant inulin production.</title>
        <authorList>
            <person name="Fan W."/>
            <person name="Wang S."/>
            <person name="Wang H."/>
            <person name="Wang A."/>
            <person name="Jiang F."/>
            <person name="Liu H."/>
            <person name="Zhao H."/>
            <person name="Xu D."/>
            <person name="Zhang Y."/>
        </authorList>
    </citation>
    <scope>NUCLEOTIDE SEQUENCE [LARGE SCALE GENOMIC DNA]</scope>
    <source>
        <strain evidence="2">cv. Niubang</strain>
    </source>
</reference>
<dbReference type="Proteomes" id="UP001055879">
    <property type="component" value="Linkage Group LG16"/>
</dbReference>
<protein>
    <submittedName>
        <fullName evidence="1">Uncharacterized protein</fullName>
    </submittedName>
</protein>
<name>A0ACB8XLI0_ARCLA</name>
<evidence type="ECO:0000313" key="1">
    <source>
        <dbReference type="EMBL" id="KAI3668938.1"/>
    </source>
</evidence>
<keyword evidence="2" id="KW-1185">Reference proteome</keyword>
<evidence type="ECO:0000313" key="2">
    <source>
        <dbReference type="Proteomes" id="UP001055879"/>
    </source>
</evidence>
<proteinExistence type="predicted"/>
<dbReference type="EMBL" id="CM042062">
    <property type="protein sequence ID" value="KAI3668938.1"/>
    <property type="molecule type" value="Genomic_DNA"/>
</dbReference>
<accession>A0ACB8XLI0</accession>
<gene>
    <name evidence="1" type="ORF">L6452_40155</name>
</gene>
<organism evidence="1 2">
    <name type="scientific">Arctium lappa</name>
    <name type="common">Greater burdock</name>
    <name type="synonym">Lappa major</name>
    <dbReference type="NCBI Taxonomy" id="4217"/>
    <lineage>
        <taxon>Eukaryota</taxon>
        <taxon>Viridiplantae</taxon>
        <taxon>Streptophyta</taxon>
        <taxon>Embryophyta</taxon>
        <taxon>Tracheophyta</taxon>
        <taxon>Spermatophyta</taxon>
        <taxon>Magnoliopsida</taxon>
        <taxon>eudicotyledons</taxon>
        <taxon>Gunneridae</taxon>
        <taxon>Pentapetalae</taxon>
        <taxon>asterids</taxon>
        <taxon>campanulids</taxon>
        <taxon>Asterales</taxon>
        <taxon>Asteraceae</taxon>
        <taxon>Carduoideae</taxon>
        <taxon>Cardueae</taxon>
        <taxon>Arctiinae</taxon>
        <taxon>Arctium</taxon>
    </lineage>
</organism>